<evidence type="ECO:0000256" key="2">
    <source>
        <dbReference type="ARBA" id="ARBA00022552"/>
    </source>
</evidence>
<dbReference type="HAMAP" id="MF_01848">
    <property type="entry name" value="23SrRNA_methyltr_F"/>
    <property type="match status" value="1"/>
</dbReference>
<feature type="region of interest" description="Disordered" evidence="7">
    <location>
        <begin position="1"/>
        <end position="24"/>
    </location>
</feature>
<dbReference type="InterPro" id="IPR016909">
    <property type="entry name" value="rRNA_lsu_MeTfrase_F"/>
</dbReference>
<comment type="caution">
    <text evidence="8">The sequence shown here is derived from an EMBL/GenBank/DDBJ whole genome shotgun (WGS) entry which is preliminary data.</text>
</comment>
<comment type="catalytic activity">
    <reaction evidence="6">
        <text>adenosine(1618) in 23S rRNA + S-adenosyl-L-methionine = N(6)-methyladenosine(1618) in 23S rRNA + S-adenosyl-L-homocysteine + H(+)</text>
        <dbReference type="Rhea" id="RHEA:16497"/>
        <dbReference type="Rhea" id="RHEA-COMP:10229"/>
        <dbReference type="Rhea" id="RHEA-COMP:10231"/>
        <dbReference type="ChEBI" id="CHEBI:15378"/>
        <dbReference type="ChEBI" id="CHEBI:57856"/>
        <dbReference type="ChEBI" id="CHEBI:59789"/>
        <dbReference type="ChEBI" id="CHEBI:74411"/>
        <dbReference type="ChEBI" id="CHEBI:74449"/>
        <dbReference type="EC" id="2.1.1.181"/>
    </reaction>
</comment>
<evidence type="ECO:0000313" key="8">
    <source>
        <dbReference type="EMBL" id="KRG77895.1"/>
    </source>
</evidence>
<dbReference type="OrthoDB" id="1115728at2"/>
<evidence type="ECO:0000256" key="7">
    <source>
        <dbReference type="SAM" id="MobiDB-lite"/>
    </source>
</evidence>
<evidence type="ECO:0000256" key="3">
    <source>
        <dbReference type="ARBA" id="ARBA00022603"/>
    </source>
</evidence>
<dbReference type="AlphaFoldDB" id="A0A0R0DHW0"/>
<proteinExistence type="inferred from homology"/>
<dbReference type="InterPro" id="IPR010286">
    <property type="entry name" value="METTL16/RlmF"/>
</dbReference>
<keyword evidence="5 6" id="KW-0949">S-adenosyl-L-methionine</keyword>
<dbReference type="InterPro" id="IPR029063">
    <property type="entry name" value="SAM-dependent_MTases_sf"/>
</dbReference>
<comment type="subcellular location">
    <subcellularLocation>
        <location evidence="6">Cytoplasm</location>
    </subcellularLocation>
</comment>
<evidence type="ECO:0000313" key="9">
    <source>
        <dbReference type="Proteomes" id="UP000050956"/>
    </source>
</evidence>
<dbReference type="PATRIC" id="fig|336566.3.peg.644"/>
<dbReference type="SUPFAM" id="SSF53335">
    <property type="entry name" value="S-adenosyl-L-methionine-dependent methyltransferases"/>
    <property type="match status" value="1"/>
</dbReference>
<dbReference type="STRING" id="336566.ABB30_06485"/>
<keyword evidence="3 6" id="KW-0489">Methyltransferase</keyword>
<dbReference type="Proteomes" id="UP000050956">
    <property type="component" value="Unassembled WGS sequence"/>
</dbReference>
<dbReference type="PIRSF" id="PIRSF029038">
    <property type="entry name" value="Mtase_YbiN_prd"/>
    <property type="match status" value="1"/>
</dbReference>
<dbReference type="RefSeq" id="WP_057637504.1">
    <property type="nucleotide sequence ID" value="NZ_LDJM01000015.1"/>
</dbReference>
<gene>
    <name evidence="6" type="primary">rlmF</name>
    <name evidence="8" type="ORF">ABB30_06485</name>
</gene>
<dbReference type="Pfam" id="PF05971">
    <property type="entry name" value="Methyltransf_10"/>
    <property type="match status" value="1"/>
</dbReference>
<dbReference type="EC" id="2.1.1.181" evidence="6"/>
<protein>
    <recommendedName>
        <fullName evidence="6">Ribosomal RNA large subunit methyltransferase F</fullName>
        <ecNumber evidence="6">2.1.1.181</ecNumber>
    </recommendedName>
    <alternativeName>
        <fullName evidence="6">23S rRNA mA1618 methyltransferase</fullName>
    </alternativeName>
    <alternativeName>
        <fullName evidence="6">rRNA adenine N-6-methyltransferase</fullName>
    </alternativeName>
</protein>
<evidence type="ECO:0000256" key="4">
    <source>
        <dbReference type="ARBA" id="ARBA00022679"/>
    </source>
</evidence>
<dbReference type="EMBL" id="LDJM01000015">
    <property type="protein sequence ID" value="KRG77895.1"/>
    <property type="molecule type" value="Genomic_DNA"/>
</dbReference>
<evidence type="ECO:0000256" key="5">
    <source>
        <dbReference type="ARBA" id="ARBA00022691"/>
    </source>
</evidence>
<dbReference type="GO" id="GO:0052907">
    <property type="term" value="F:23S rRNA (adenine(1618)-N(6))-methyltransferase activity"/>
    <property type="evidence" value="ECO:0007669"/>
    <property type="project" value="UniProtKB-EC"/>
</dbReference>
<reference evidence="8 9" key="1">
    <citation type="submission" date="2015-05" db="EMBL/GenBank/DDBJ databases">
        <title>Genome sequencing and analysis of members of genus Stenotrophomonas.</title>
        <authorList>
            <person name="Patil P.P."/>
            <person name="Midha S."/>
            <person name="Patil P.B."/>
        </authorList>
    </citation>
    <scope>NUCLEOTIDE SEQUENCE [LARGE SCALE GENOMIC DNA]</scope>
    <source>
        <strain evidence="8 9">DSM 24757</strain>
    </source>
</reference>
<feature type="compositionally biased region" description="Low complexity" evidence="7">
    <location>
        <begin position="1"/>
        <end position="18"/>
    </location>
</feature>
<dbReference type="GO" id="GO:0070475">
    <property type="term" value="P:rRNA base methylation"/>
    <property type="evidence" value="ECO:0007669"/>
    <property type="project" value="TreeGrafter"/>
</dbReference>
<sequence length="332" mass="35687">MTARSTPRPARPVAAPAPLLHPRNRHQGRYDLTRLVTVHPPLRDYLIRTPAGSDSIDFAAPAAVRELNRALLKADYGIAHWDIPDGYLCPPVPGRVDYLHGLADLLAEDNHGQLLQGPQVRVLDIGTGANLIYPLLGQAEYGWQFVGTDIDAGALASAQANIQANGLQAQIELRQQTARGSIFAGLLQAQERFALTLCNPPFHASAAEAARGSQRKLGNLAGSKPSAAATGKRGAPALNFGGQANELWCTGGEASFLRRMIKESVACREQVLWFSSLVAKSEHLADIHKQLGKAGALQVQQVDMAQGNKRSRFVAWSFHAPAARQAWLAGLA</sequence>
<dbReference type="GO" id="GO:0005737">
    <property type="term" value="C:cytoplasm"/>
    <property type="evidence" value="ECO:0007669"/>
    <property type="project" value="UniProtKB-SubCell"/>
</dbReference>
<name>A0A0R0DHW0_9GAMM</name>
<evidence type="ECO:0000256" key="6">
    <source>
        <dbReference type="HAMAP-Rule" id="MF_01848"/>
    </source>
</evidence>
<keyword evidence="4 6" id="KW-0808">Transferase</keyword>
<dbReference type="PANTHER" id="PTHR13393">
    <property type="entry name" value="SAM-DEPENDENT METHYLTRANSFERASE"/>
    <property type="match status" value="1"/>
</dbReference>
<comment type="function">
    <text evidence="6">Specifically methylates the adenine in position 1618 of 23S rRNA.</text>
</comment>
<dbReference type="NCBIfam" id="NF008725">
    <property type="entry name" value="PRK11727.1"/>
    <property type="match status" value="1"/>
</dbReference>
<evidence type="ECO:0000256" key="1">
    <source>
        <dbReference type="ARBA" id="ARBA00022490"/>
    </source>
</evidence>
<keyword evidence="9" id="KW-1185">Reference proteome</keyword>
<dbReference type="Gene3D" id="3.40.50.150">
    <property type="entry name" value="Vaccinia Virus protein VP39"/>
    <property type="match status" value="1"/>
</dbReference>
<keyword evidence="2 6" id="KW-0698">rRNA processing</keyword>
<accession>A0A0R0DHW0</accession>
<dbReference type="CDD" id="cd02440">
    <property type="entry name" value="AdoMet_MTases"/>
    <property type="match status" value="1"/>
</dbReference>
<keyword evidence="1 6" id="KW-0963">Cytoplasm</keyword>
<comment type="similarity">
    <text evidence="6">Belongs to the methyltransferase superfamily. METTL16/RlmF family.</text>
</comment>
<organism evidence="8 9">
    <name type="scientific">Stenotrophomonas ginsengisoli</name>
    <dbReference type="NCBI Taxonomy" id="336566"/>
    <lineage>
        <taxon>Bacteria</taxon>
        <taxon>Pseudomonadati</taxon>
        <taxon>Pseudomonadota</taxon>
        <taxon>Gammaproteobacteria</taxon>
        <taxon>Lysobacterales</taxon>
        <taxon>Lysobacteraceae</taxon>
        <taxon>Stenotrophomonas</taxon>
    </lineage>
</organism>
<dbReference type="PANTHER" id="PTHR13393:SF0">
    <property type="entry name" value="RNA N6-ADENOSINE-METHYLTRANSFERASE METTL16"/>
    <property type="match status" value="1"/>
</dbReference>